<sequence>MEYFSLELRTVWLNGKSISWLSCKIHLLRAILVVIMRYSSGYLMMRCGAVYILGRDYLHSLKLDCAADAQSRLYYVLFAQIADPCGRKG</sequence>
<dbReference type="EMBL" id="WSZM01000638">
    <property type="protein sequence ID" value="KAF4030798.1"/>
    <property type="molecule type" value="Genomic_DNA"/>
</dbReference>
<name>A0A833W5I7_PHYIN</name>
<dbReference type="AlphaFoldDB" id="A0A833W5I7"/>
<comment type="caution">
    <text evidence="1">The sequence shown here is derived from an EMBL/GenBank/DDBJ whole genome shotgun (WGS) entry which is preliminary data.</text>
</comment>
<reference evidence="1" key="1">
    <citation type="submission" date="2020-04" db="EMBL/GenBank/DDBJ databases">
        <title>Hybrid Assembly of Korean Phytophthora infestans isolates.</title>
        <authorList>
            <person name="Prokchorchik M."/>
            <person name="Lee Y."/>
            <person name="Seo J."/>
            <person name="Cho J.-H."/>
            <person name="Park Y.-E."/>
            <person name="Jang D.-C."/>
            <person name="Im J.-S."/>
            <person name="Choi J.-G."/>
            <person name="Park H.-J."/>
            <person name="Lee G.-B."/>
            <person name="Lee Y.-G."/>
            <person name="Hong S.-Y."/>
            <person name="Cho K."/>
            <person name="Sohn K.H."/>
        </authorList>
    </citation>
    <scope>NUCLEOTIDE SEQUENCE</scope>
    <source>
        <strain evidence="1">KR_1_A1</strain>
    </source>
</reference>
<dbReference type="Proteomes" id="UP000602510">
    <property type="component" value="Unassembled WGS sequence"/>
</dbReference>
<keyword evidence="2" id="KW-1185">Reference proteome</keyword>
<proteinExistence type="predicted"/>
<organism evidence="1 2">
    <name type="scientific">Phytophthora infestans</name>
    <name type="common">Potato late blight agent</name>
    <name type="synonym">Botrytis infestans</name>
    <dbReference type="NCBI Taxonomy" id="4787"/>
    <lineage>
        <taxon>Eukaryota</taxon>
        <taxon>Sar</taxon>
        <taxon>Stramenopiles</taxon>
        <taxon>Oomycota</taxon>
        <taxon>Peronosporomycetes</taxon>
        <taxon>Peronosporales</taxon>
        <taxon>Peronosporaceae</taxon>
        <taxon>Phytophthora</taxon>
    </lineage>
</organism>
<evidence type="ECO:0000313" key="1">
    <source>
        <dbReference type="EMBL" id="KAF4030798.1"/>
    </source>
</evidence>
<evidence type="ECO:0000313" key="2">
    <source>
        <dbReference type="Proteomes" id="UP000602510"/>
    </source>
</evidence>
<gene>
    <name evidence="1" type="ORF">GN244_ATG17398</name>
</gene>
<protein>
    <submittedName>
        <fullName evidence="1">Uncharacterized protein</fullName>
    </submittedName>
</protein>
<accession>A0A833W5I7</accession>